<organism evidence="2 3">
    <name type="scientific">Synaphobranchus kaupii</name>
    <name type="common">Kaup's arrowtooth eel</name>
    <dbReference type="NCBI Taxonomy" id="118154"/>
    <lineage>
        <taxon>Eukaryota</taxon>
        <taxon>Metazoa</taxon>
        <taxon>Chordata</taxon>
        <taxon>Craniata</taxon>
        <taxon>Vertebrata</taxon>
        <taxon>Euteleostomi</taxon>
        <taxon>Actinopterygii</taxon>
        <taxon>Neopterygii</taxon>
        <taxon>Teleostei</taxon>
        <taxon>Anguilliformes</taxon>
        <taxon>Synaphobranchidae</taxon>
        <taxon>Synaphobranchus</taxon>
    </lineage>
</organism>
<reference evidence="2" key="1">
    <citation type="journal article" date="2023" name="Science">
        <title>Genome structures resolve the early diversification of teleost fishes.</title>
        <authorList>
            <person name="Parey E."/>
            <person name="Louis A."/>
            <person name="Montfort J."/>
            <person name="Bouchez O."/>
            <person name="Roques C."/>
            <person name="Iampietro C."/>
            <person name="Lluch J."/>
            <person name="Castinel A."/>
            <person name="Donnadieu C."/>
            <person name="Desvignes T."/>
            <person name="Floi Bucao C."/>
            <person name="Jouanno E."/>
            <person name="Wen M."/>
            <person name="Mejri S."/>
            <person name="Dirks R."/>
            <person name="Jansen H."/>
            <person name="Henkel C."/>
            <person name="Chen W.J."/>
            <person name="Zahm M."/>
            <person name="Cabau C."/>
            <person name="Klopp C."/>
            <person name="Thompson A.W."/>
            <person name="Robinson-Rechavi M."/>
            <person name="Braasch I."/>
            <person name="Lecointre G."/>
            <person name="Bobe J."/>
            <person name="Postlethwait J.H."/>
            <person name="Berthelot C."/>
            <person name="Roest Crollius H."/>
            <person name="Guiguen Y."/>
        </authorList>
    </citation>
    <scope>NUCLEOTIDE SEQUENCE</scope>
    <source>
        <strain evidence="2">WJC10195</strain>
    </source>
</reference>
<comment type="caution">
    <text evidence="2">The sequence shown here is derived from an EMBL/GenBank/DDBJ whole genome shotgun (WGS) entry which is preliminary data.</text>
</comment>
<dbReference type="EMBL" id="JAINUF010000022">
    <property type="protein sequence ID" value="KAJ8334018.1"/>
    <property type="molecule type" value="Genomic_DNA"/>
</dbReference>
<keyword evidence="3" id="KW-1185">Reference proteome</keyword>
<name>A0A9Q1IA04_SYNKA</name>
<evidence type="ECO:0000313" key="3">
    <source>
        <dbReference type="Proteomes" id="UP001152622"/>
    </source>
</evidence>
<protein>
    <submittedName>
        <fullName evidence="2">Uncharacterized protein</fullName>
    </submittedName>
</protein>
<sequence>MLLHIDPTSSKPTRGATPKEKPIHKVRWPKASDKEAWRCFEQSEHPILQNLSAGSTTAKLNLFGNIIYEEAKLANLRRAERIRKRRGRKEKARASFFRDPFKYARGLLEETKSGKLETTAEELQNHIKEQLGDSSRNIPLGSPGHVPRPPEPASQFDTSPPKWTEIKQVVEKARSASAPGPNGVPYKVYKNCSMVLKLLWRLMRVAWKTQSIPLSWIRAVTTFIPKEKDSRNITQFRGIALLNVEGKIFFTVMARRMTSYFLSRQPNARNQICT</sequence>
<dbReference type="Proteomes" id="UP001152622">
    <property type="component" value="Chromosome 22"/>
</dbReference>
<dbReference type="PANTHER" id="PTHR19446">
    <property type="entry name" value="REVERSE TRANSCRIPTASES"/>
    <property type="match status" value="1"/>
</dbReference>
<feature type="region of interest" description="Disordered" evidence="1">
    <location>
        <begin position="128"/>
        <end position="160"/>
    </location>
</feature>
<proteinExistence type="predicted"/>
<gene>
    <name evidence="2" type="ORF">SKAU_G00413370</name>
</gene>
<accession>A0A9Q1IA04</accession>
<feature type="region of interest" description="Disordered" evidence="1">
    <location>
        <begin position="1"/>
        <end position="24"/>
    </location>
</feature>
<evidence type="ECO:0000313" key="2">
    <source>
        <dbReference type="EMBL" id="KAJ8334018.1"/>
    </source>
</evidence>
<dbReference type="AlphaFoldDB" id="A0A9Q1IA04"/>
<evidence type="ECO:0000256" key="1">
    <source>
        <dbReference type="SAM" id="MobiDB-lite"/>
    </source>
</evidence>
<dbReference type="OrthoDB" id="447743at2759"/>